<name>A0A8X6GMW5_TRICU</name>
<protein>
    <submittedName>
        <fullName evidence="1">Uncharacterized protein</fullName>
    </submittedName>
</protein>
<dbReference type="EMBL" id="BMAO01026116">
    <property type="protein sequence ID" value="GFR07083.1"/>
    <property type="molecule type" value="Genomic_DNA"/>
</dbReference>
<evidence type="ECO:0000313" key="2">
    <source>
        <dbReference type="Proteomes" id="UP000887116"/>
    </source>
</evidence>
<sequence length="142" mass="16121">MVAIHQSTVMWRVKYVYCTIQSANIDLLYGLTVKLEGIRTKGKVDPGTRKQRNCLGNYQSKPVDKTKVTRQRSAVKNVRLLYNDLLPLRCSIDLAFSPRKAVLFGVNQDGVCAWAVILKCVFARYLKPTMITVLTETIDLQQ</sequence>
<gene>
    <name evidence="1" type="ORF">TNCT_606771</name>
</gene>
<dbReference type="Proteomes" id="UP000887116">
    <property type="component" value="Unassembled WGS sequence"/>
</dbReference>
<evidence type="ECO:0000313" key="1">
    <source>
        <dbReference type="EMBL" id="GFR07083.1"/>
    </source>
</evidence>
<accession>A0A8X6GMW5</accession>
<proteinExistence type="predicted"/>
<reference evidence="1" key="1">
    <citation type="submission" date="2020-07" db="EMBL/GenBank/DDBJ databases">
        <title>Multicomponent nature underlies the extraordinary mechanical properties of spider dragline silk.</title>
        <authorList>
            <person name="Kono N."/>
            <person name="Nakamura H."/>
            <person name="Mori M."/>
            <person name="Yoshida Y."/>
            <person name="Ohtoshi R."/>
            <person name="Malay A.D."/>
            <person name="Moran D.A.P."/>
            <person name="Tomita M."/>
            <person name="Numata K."/>
            <person name="Arakawa K."/>
        </authorList>
    </citation>
    <scope>NUCLEOTIDE SEQUENCE</scope>
</reference>
<dbReference type="AlphaFoldDB" id="A0A8X6GMW5"/>
<comment type="caution">
    <text evidence="1">The sequence shown here is derived from an EMBL/GenBank/DDBJ whole genome shotgun (WGS) entry which is preliminary data.</text>
</comment>
<organism evidence="1 2">
    <name type="scientific">Trichonephila clavata</name>
    <name type="common">Joro spider</name>
    <name type="synonym">Nephila clavata</name>
    <dbReference type="NCBI Taxonomy" id="2740835"/>
    <lineage>
        <taxon>Eukaryota</taxon>
        <taxon>Metazoa</taxon>
        <taxon>Ecdysozoa</taxon>
        <taxon>Arthropoda</taxon>
        <taxon>Chelicerata</taxon>
        <taxon>Arachnida</taxon>
        <taxon>Araneae</taxon>
        <taxon>Araneomorphae</taxon>
        <taxon>Entelegynae</taxon>
        <taxon>Araneoidea</taxon>
        <taxon>Nephilidae</taxon>
        <taxon>Trichonephila</taxon>
    </lineage>
</organism>
<keyword evidence="2" id="KW-1185">Reference proteome</keyword>